<dbReference type="EMBL" id="CP103445">
    <property type="protein sequence ID" value="UWS33181.1"/>
    <property type="molecule type" value="Genomic_DNA"/>
</dbReference>
<dbReference type="Proteomes" id="UP001058553">
    <property type="component" value="Chromosome"/>
</dbReference>
<sequence>MATRTGAGSGSWRTGKEQRSATPCSQTQPGGHKALQAEADRPTTARGLTDGNATASGD</sequence>
<organism evidence="2 3">
    <name type="scientific">Erwinia pyrifoliae</name>
    <dbReference type="NCBI Taxonomy" id="79967"/>
    <lineage>
        <taxon>Bacteria</taxon>
        <taxon>Pseudomonadati</taxon>
        <taxon>Pseudomonadota</taxon>
        <taxon>Gammaproteobacteria</taxon>
        <taxon>Enterobacterales</taxon>
        <taxon>Erwiniaceae</taxon>
        <taxon>Erwinia</taxon>
    </lineage>
</organism>
<evidence type="ECO:0000256" key="1">
    <source>
        <dbReference type="SAM" id="MobiDB-lite"/>
    </source>
</evidence>
<name>A0ABY5X709_ERWPY</name>
<proteinExistence type="predicted"/>
<evidence type="ECO:0000313" key="3">
    <source>
        <dbReference type="Proteomes" id="UP001058553"/>
    </source>
</evidence>
<keyword evidence="3" id="KW-1185">Reference proteome</keyword>
<dbReference type="RefSeq" id="WP_157861020.1">
    <property type="nucleotide sequence ID" value="NZ_CP023567.1"/>
</dbReference>
<feature type="region of interest" description="Disordered" evidence="1">
    <location>
        <begin position="1"/>
        <end position="58"/>
    </location>
</feature>
<protein>
    <submittedName>
        <fullName evidence="2">Uncharacterized protein</fullName>
    </submittedName>
</protein>
<dbReference type="GeneID" id="92238953"/>
<accession>A0ABY5X709</accession>
<evidence type="ECO:0000313" key="2">
    <source>
        <dbReference type="EMBL" id="UWS33181.1"/>
    </source>
</evidence>
<feature type="compositionally biased region" description="Polar residues" evidence="1">
    <location>
        <begin position="20"/>
        <end position="29"/>
    </location>
</feature>
<gene>
    <name evidence="2" type="ORF">NYP84_16555</name>
</gene>
<reference evidence="2" key="1">
    <citation type="submission" date="2022-07" db="EMBL/GenBank/DDBJ databases">
        <title>Genetic diversity of Erwinia pyrifoliae.</title>
        <authorList>
            <person name="Park D.S."/>
            <person name="Ham H."/>
        </authorList>
    </citation>
    <scope>NUCLEOTIDE SEQUENCE</scope>
    <source>
        <strain evidence="2">CP201486</strain>
    </source>
</reference>